<dbReference type="InterPro" id="IPR023358">
    <property type="entry name" value="Peptidase_M18_dom2"/>
</dbReference>
<dbReference type="SUPFAM" id="SSF53187">
    <property type="entry name" value="Zn-dependent exopeptidases"/>
    <property type="match status" value="1"/>
</dbReference>
<dbReference type="PANTHER" id="PTHR28570:SF3">
    <property type="entry name" value="ASPARTYL AMINOPEPTIDASE"/>
    <property type="match status" value="1"/>
</dbReference>
<keyword evidence="5 9" id="KW-0479">Metal-binding</keyword>
<dbReference type="SUPFAM" id="SSF101821">
    <property type="entry name" value="Aminopeptidase/glucanase lid domain"/>
    <property type="match status" value="1"/>
</dbReference>
<sequence>MISLHQLIEKSVSPFHQVRTLIQQLESEGFAERKLNEKWDLKQGDKFFVSPYSSCLFAFAIGEDDAKNCSLRIVSAHTDFPCFKIKPACEISENGYYKLNTEVYGGPLLNTWMDRPLSIAGKAALKSQNPFRPEIRLLDFDRPLLTIPNLAIHLNKDANKGIELNRQKDVLPIADMIKSSVNEKFFTEYLSKELGVEKSEILDFELFVYQYEKGGTIGFEETMYSSPRLDNVTGVHACLHGILNGDRKNGINVAAFFDNEEVGSRTKQGADSGLFEILLEKIYLSLGKNREDMHADVAEGMMLSVDVGHCLHPNYPEKNDITNRVILNKGLIIKYAASQAYAGDCEAGGAVMQLCEKNNIPYQKYLNRSDGSSGSTLGSIFSTNLPIRTMDVGIPLLAMHSARELMGTDDQNSLNRLMQVFFSEE</sequence>
<dbReference type="STRING" id="1122934.SAMN02745691_01191"/>
<comment type="cofactor">
    <cofactor evidence="1 10">
        <name>Zn(2+)</name>
        <dbReference type="ChEBI" id="CHEBI:29105"/>
    </cofactor>
</comment>
<proteinExistence type="inferred from homology"/>
<evidence type="ECO:0000256" key="6">
    <source>
        <dbReference type="ARBA" id="ARBA00022801"/>
    </source>
</evidence>
<dbReference type="AlphaFoldDB" id="A0A1M6FSY0"/>
<evidence type="ECO:0000256" key="8">
    <source>
        <dbReference type="ARBA" id="ARBA00023049"/>
    </source>
</evidence>
<dbReference type="Gene3D" id="2.30.250.10">
    <property type="entry name" value="Aminopeptidase i, Domain 2"/>
    <property type="match status" value="1"/>
</dbReference>
<evidence type="ECO:0000313" key="11">
    <source>
        <dbReference type="EMBL" id="SHJ00786.1"/>
    </source>
</evidence>
<protein>
    <recommendedName>
        <fullName evidence="10">M18 family aminopeptidase</fullName>
        <ecNumber evidence="10">3.4.11.-</ecNumber>
    </recommendedName>
</protein>
<dbReference type="EMBL" id="FQYT01000010">
    <property type="protein sequence ID" value="SHJ00786.1"/>
    <property type="molecule type" value="Genomic_DNA"/>
</dbReference>
<keyword evidence="8 9" id="KW-0482">Metalloprotease</keyword>
<dbReference type="PANTHER" id="PTHR28570">
    <property type="entry name" value="ASPARTYL AMINOPEPTIDASE"/>
    <property type="match status" value="1"/>
</dbReference>
<dbReference type="Pfam" id="PF02127">
    <property type="entry name" value="Peptidase_M18"/>
    <property type="match status" value="1"/>
</dbReference>
<dbReference type="GO" id="GO:0008237">
    <property type="term" value="F:metallopeptidase activity"/>
    <property type="evidence" value="ECO:0007669"/>
    <property type="project" value="UniProtKB-KW"/>
</dbReference>
<evidence type="ECO:0000256" key="7">
    <source>
        <dbReference type="ARBA" id="ARBA00022833"/>
    </source>
</evidence>
<dbReference type="GO" id="GO:0005737">
    <property type="term" value="C:cytoplasm"/>
    <property type="evidence" value="ECO:0007669"/>
    <property type="project" value="UniProtKB-ARBA"/>
</dbReference>
<dbReference type="Proteomes" id="UP000184342">
    <property type="component" value="Unassembled WGS sequence"/>
</dbReference>
<dbReference type="OrthoDB" id="9764268at2"/>
<dbReference type="EC" id="3.4.11.-" evidence="10"/>
<evidence type="ECO:0000313" key="12">
    <source>
        <dbReference type="Proteomes" id="UP000184342"/>
    </source>
</evidence>
<dbReference type="InterPro" id="IPR001948">
    <property type="entry name" value="Peptidase_M18"/>
</dbReference>
<dbReference type="PRINTS" id="PR00932">
    <property type="entry name" value="AMINO1PTASE"/>
</dbReference>
<dbReference type="NCBIfam" id="NF002759">
    <property type="entry name" value="PRK02813.1"/>
    <property type="match status" value="1"/>
</dbReference>
<dbReference type="GO" id="GO:0008270">
    <property type="term" value="F:zinc ion binding"/>
    <property type="evidence" value="ECO:0007669"/>
    <property type="project" value="InterPro"/>
</dbReference>
<accession>A0A1M6FSY0</accession>
<keyword evidence="6 9" id="KW-0378">Hydrolase</keyword>
<comment type="similarity">
    <text evidence="2 9">Belongs to the peptidase M18 family.</text>
</comment>
<gene>
    <name evidence="11" type="ORF">SAMN02745691_01191</name>
</gene>
<evidence type="ECO:0000256" key="2">
    <source>
        <dbReference type="ARBA" id="ARBA00008290"/>
    </source>
</evidence>
<organism evidence="11 12">
    <name type="scientific">Parasporobacterium paucivorans DSM 15970</name>
    <dbReference type="NCBI Taxonomy" id="1122934"/>
    <lineage>
        <taxon>Bacteria</taxon>
        <taxon>Bacillati</taxon>
        <taxon>Bacillota</taxon>
        <taxon>Clostridia</taxon>
        <taxon>Lachnospirales</taxon>
        <taxon>Lachnospiraceae</taxon>
        <taxon>Parasporobacterium</taxon>
    </lineage>
</organism>
<evidence type="ECO:0000256" key="4">
    <source>
        <dbReference type="ARBA" id="ARBA00022670"/>
    </source>
</evidence>
<dbReference type="GO" id="GO:0006508">
    <property type="term" value="P:proteolysis"/>
    <property type="evidence" value="ECO:0007669"/>
    <property type="project" value="UniProtKB-KW"/>
</dbReference>
<keyword evidence="7 9" id="KW-0862">Zinc</keyword>
<evidence type="ECO:0000256" key="1">
    <source>
        <dbReference type="ARBA" id="ARBA00001947"/>
    </source>
</evidence>
<keyword evidence="3 9" id="KW-0031">Aminopeptidase</keyword>
<reference evidence="11 12" key="1">
    <citation type="submission" date="2016-11" db="EMBL/GenBank/DDBJ databases">
        <authorList>
            <person name="Jaros S."/>
            <person name="Januszkiewicz K."/>
            <person name="Wedrychowicz H."/>
        </authorList>
    </citation>
    <scope>NUCLEOTIDE SEQUENCE [LARGE SCALE GENOMIC DNA]</scope>
    <source>
        <strain evidence="11 12">DSM 15970</strain>
    </source>
</reference>
<name>A0A1M6FSY0_9FIRM</name>
<dbReference type="RefSeq" id="WP_073993442.1">
    <property type="nucleotide sequence ID" value="NZ_FQYT01000010.1"/>
</dbReference>
<keyword evidence="4 9" id="KW-0645">Protease</keyword>
<keyword evidence="12" id="KW-1185">Reference proteome</keyword>
<evidence type="ECO:0000256" key="5">
    <source>
        <dbReference type="ARBA" id="ARBA00022723"/>
    </source>
</evidence>
<dbReference type="GO" id="GO:0004177">
    <property type="term" value="F:aminopeptidase activity"/>
    <property type="evidence" value="ECO:0007669"/>
    <property type="project" value="UniProtKB-KW"/>
</dbReference>
<evidence type="ECO:0000256" key="3">
    <source>
        <dbReference type="ARBA" id="ARBA00022438"/>
    </source>
</evidence>
<evidence type="ECO:0000256" key="9">
    <source>
        <dbReference type="RuleBase" id="RU004386"/>
    </source>
</evidence>
<dbReference type="Gene3D" id="3.40.630.10">
    <property type="entry name" value="Zn peptidases"/>
    <property type="match status" value="1"/>
</dbReference>
<evidence type="ECO:0000256" key="10">
    <source>
        <dbReference type="RuleBase" id="RU004387"/>
    </source>
</evidence>